<feature type="compositionally biased region" description="Basic residues" evidence="1">
    <location>
        <begin position="151"/>
        <end position="171"/>
    </location>
</feature>
<dbReference type="OrthoDB" id="7585945at2"/>
<evidence type="ECO:0000256" key="1">
    <source>
        <dbReference type="SAM" id="MobiDB-lite"/>
    </source>
</evidence>
<dbReference type="GeneID" id="98667022"/>
<dbReference type="EMBL" id="FORY01000034">
    <property type="protein sequence ID" value="SFK12377.1"/>
    <property type="molecule type" value="Genomic_DNA"/>
</dbReference>
<gene>
    <name evidence="2" type="ORF">SAMN04488138_1346</name>
</gene>
<protein>
    <submittedName>
        <fullName evidence="2">Uncharacterized protein</fullName>
    </submittedName>
</protein>
<feature type="region of interest" description="Disordered" evidence="1">
    <location>
        <begin position="131"/>
        <end position="171"/>
    </location>
</feature>
<proteinExistence type="predicted"/>
<name>A0A1I3WZP3_9RHOB</name>
<feature type="compositionally biased region" description="Polar residues" evidence="1">
    <location>
        <begin position="139"/>
        <end position="148"/>
    </location>
</feature>
<organism evidence="2 3">
    <name type="scientific">Celeribacter halophilus</name>
    <dbReference type="NCBI Taxonomy" id="576117"/>
    <lineage>
        <taxon>Bacteria</taxon>
        <taxon>Pseudomonadati</taxon>
        <taxon>Pseudomonadota</taxon>
        <taxon>Alphaproteobacteria</taxon>
        <taxon>Rhodobacterales</taxon>
        <taxon>Roseobacteraceae</taxon>
        <taxon>Celeribacter</taxon>
    </lineage>
</organism>
<accession>A0A1I3WZP3</accession>
<keyword evidence="3" id="KW-1185">Reference proteome</keyword>
<dbReference type="AlphaFoldDB" id="A0A1I3WZP3"/>
<dbReference type="Proteomes" id="UP000183299">
    <property type="component" value="Unassembled WGS sequence"/>
</dbReference>
<evidence type="ECO:0000313" key="3">
    <source>
        <dbReference type="Proteomes" id="UP000183299"/>
    </source>
</evidence>
<dbReference type="RefSeq" id="WP_066598893.1">
    <property type="nucleotide sequence ID" value="NZ_FORY01000034.1"/>
</dbReference>
<reference evidence="2 3" key="1">
    <citation type="submission" date="2016-10" db="EMBL/GenBank/DDBJ databases">
        <authorList>
            <person name="de Groot N.N."/>
        </authorList>
    </citation>
    <scope>NUCLEOTIDE SEQUENCE [LARGE SCALE GENOMIC DNA]</scope>
    <source>
        <strain evidence="2 3">CGMCC 1.8891</strain>
    </source>
</reference>
<evidence type="ECO:0000313" key="2">
    <source>
        <dbReference type="EMBL" id="SFK12377.1"/>
    </source>
</evidence>
<sequence>MRLNLKNGPEWYDLIPGAGVRVLAEPATTAIMDAAKEDPRLATLAEDVASEVDDLEGTAIDPASATKLSRVLSLVIAEQVIVDWEGVEDAKGGKAPVTAEYIAAFLEHPAAADAWLIKYLNKFLTVQAEVAEEKKDSARSQTGTTGAARNTAKRAPRSAKTARAKKTTRKA</sequence>
<dbReference type="STRING" id="576117.SAMN04488138_1346"/>